<feature type="domain" description="KY-like immunoglobulin-like" evidence="3">
    <location>
        <begin position="443"/>
        <end position="550"/>
    </location>
</feature>
<dbReference type="SUPFAM" id="SSF103657">
    <property type="entry name" value="BAR/IMD domain-like"/>
    <property type="match status" value="1"/>
</dbReference>
<dbReference type="InterPro" id="IPR027267">
    <property type="entry name" value="AH/BAR_dom_sf"/>
</dbReference>
<gene>
    <name evidence="4" type="ORF">KP79_PYT12562</name>
</gene>
<evidence type="ECO:0000256" key="2">
    <source>
        <dbReference type="SAM" id="MobiDB-lite"/>
    </source>
</evidence>
<evidence type="ECO:0000313" key="5">
    <source>
        <dbReference type="Proteomes" id="UP000242188"/>
    </source>
</evidence>
<feature type="coiled-coil region" evidence="1">
    <location>
        <begin position="1469"/>
        <end position="1496"/>
    </location>
</feature>
<reference evidence="4 5" key="1">
    <citation type="journal article" date="2017" name="Nat. Ecol. Evol.">
        <title>Scallop genome provides insights into evolution of bilaterian karyotype and development.</title>
        <authorList>
            <person name="Wang S."/>
            <person name="Zhang J."/>
            <person name="Jiao W."/>
            <person name="Li J."/>
            <person name="Xun X."/>
            <person name="Sun Y."/>
            <person name="Guo X."/>
            <person name="Huan P."/>
            <person name="Dong B."/>
            <person name="Zhang L."/>
            <person name="Hu X."/>
            <person name="Sun X."/>
            <person name="Wang J."/>
            <person name="Zhao C."/>
            <person name="Wang Y."/>
            <person name="Wang D."/>
            <person name="Huang X."/>
            <person name="Wang R."/>
            <person name="Lv J."/>
            <person name="Li Y."/>
            <person name="Zhang Z."/>
            <person name="Liu B."/>
            <person name="Lu W."/>
            <person name="Hui Y."/>
            <person name="Liang J."/>
            <person name="Zhou Z."/>
            <person name="Hou R."/>
            <person name="Li X."/>
            <person name="Liu Y."/>
            <person name="Li H."/>
            <person name="Ning X."/>
            <person name="Lin Y."/>
            <person name="Zhao L."/>
            <person name="Xing Q."/>
            <person name="Dou J."/>
            <person name="Li Y."/>
            <person name="Mao J."/>
            <person name="Guo H."/>
            <person name="Dou H."/>
            <person name="Li T."/>
            <person name="Mu C."/>
            <person name="Jiang W."/>
            <person name="Fu Q."/>
            <person name="Fu X."/>
            <person name="Miao Y."/>
            <person name="Liu J."/>
            <person name="Yu Q."/>
            <person name="Li R."/>
            <person name="Liao H."/>
            <person name="Li X."/>
            <person name="Kong Y."/>
            <person name="Jiang Z."/>
            <person name="Chourrout D."/>
            <person name="Li R."/>
            <person name="Bao Z."/>
        </authorList>
    </citation>
    <scope>NUCLEOTIDE SEQUENCE [LARGE SCALE GENOMIC DNA]</scope>
    <source>
        <strain evidence="4 5">PY_sf001</strain>
    </source>
</reference>
<dbReference type="PANTHER" id="PTHR47020:SF1">
    <property type="entry name" value="HILLARIN"/>
    <property type="match status" value="1"/>
</dbReference>
<feature type="region of interest" description="Disordered" evidence="2">
    <location>
        <begin position="1118"/>
        <end position="1191"/>
    </location>
</feature>
<feature type="domain" description="KY-like immunoglobulin-like" evidence="3">
    <location>
        <begin position="300"/>
        <end position="428"/>
    </location>
</feature>
<feature type="domain" description="KY-like immunoglobulin-like" evidence="3">
    <location>
        <begin position="561"/>
        <end position="651"/>
    </location>
</feature>
<feature type="compositionally biased region" description="Basic and acidic residues" evidence="2">
    <location>
        <begin position="1014"/>
        <end position="1036"/>
    </location>
</feature>
<dbReference type="InterPro" id="IPR053041">
    <property type="entry name" value="Transglut-like_Superfamily_Mod"/>
</dbReference>
<feature type="compositionally biased region" description="Polar residues" evidence="2">
    <location>
        <begin position="1145"/>
        <end position="1161"/>
    </location>
</feature>
<evidence type="ECO:0000259" key="3">
    <source>
        <dbReference type="Pfam" id="PF23265"/>
    </source>
</evidence>
<feature type="region of interest" description="Disordered" evidence="2">
    <location>
        <begin position="1014"/>
        <end position="1048"/>
    </location>
</feature>
<feature type="compositionally biased region" description="Polar residues" evidence="2">
    <location>
        <begin position="1437"/>
        <end position="1449"/>
    </location>
</feature>
<name>A0A210QEB7_MIZYE</name>
<keyword evidence="5" id="KW-1185">Reference proteome</keyword>
<accession>A0A210QEB7</accession>
<dbReference type="Gene3D" id="1.20.1270.60">
    <property type="entry name" value="Arfaptin homology (AH) domain/BAR domain"/>
    <property type="match status" value="1"/>
</dbReference>
<dbReference type="PANTHER" id="PTHR47020">
    <property type="entry name" value="HILLARIN"/>
    <property type="match status" value="1"/>
</dbReference>
<keyword evidence="1" id="KW-0175">Coiled coil</keyword>
<feature type="region of interest" description="Disordered" evidence="2">
    <location>
        <begin position="1419"/>
        <end position="1451"/>
    </location>
</feature>
<dbReference type="Pfam" id="PF23265">
    <property type="entry name" value="Ig-like_KY"/>
    <property type="match status" value="3"/>
</dbReference>
<comment type="caution">
    <text evidence="4">The sequence shown here is derived from an EMBL/GenBank/DDBJ whole genome shotgun (WGS) entry which is preliminary data.</text>
</comment>
<evidence type="ECO:0000256" key="1">
    <source>
        <dbReference type="SAM" id="Coils"/>
    </source>
</evidence>
<feature type="region of interest" description="Disordered" evidence="2">
    <location>
        <begin position="932"/>
        <end position="974"/>
    </location>
</feature>
<dbReference type="InterPro" id="IPR056564">
    <property type="entry name" value="Ig-like_KY"/>
</dbReference>
<dbReference type="EMBL" id="NEDP02004037">
    <property type="protein sequence ID" value="OWF47074.1"/>
    <property type="molecule type" value="Genomic_DNA"/>
</dbReference>
<dbReference type="OrthoDB" id="6080065at2759"/>
<protein>
    <submittedName>
        <fullName evidence="4">Kyphoscoliosis peptidase</fullName>
    </submittedName>
</protein>
<dbReference type="Proteomes" id="UP000242188">
    <property type="component" value="Unassembled WGS sequence"/>
</dbReference>
<evidence type="ECO:0000313" key="4">
    <source>
        <dbReference type="EMBL" id="OWF47074.1"/>
    </source>
</evidence>
<organism evidence="4 5">
    <name type="scientific">Mizuhopecten yessoensis</name>
    <name type="common">Japanese scallop</name>
    <name type="synonym">Patinopecten yessoensis</name>
    <dbReference type="NCBI Taxonomy" id="6573"/>
    <lineage>
        <taxon>Eukaryota</taxon>
        <taxon>Metazoa</taxon>
        <taxon>Spiralia</taxon>
        <taxon>Lophotrochozoa</taxon>
        <taxon>Mollusca</taxon>
        <taxon>Bivalvia</taxon>
        <taxon>Autobranchia</taxon>
        <taxon>Pteriomorphia</taxon>
        <taxon>Pectinida</taxon>
        <taxon>Pectinoidea</taxon>
        <taxon>Pectinidae</taxon>
        <taxon>Mizuhopecten</taxon>
    </lineage>
</organism>
<sequence>MESLILEDLSDKNARNNGLDRQDELKEHLRKLGFYREPPTPELLREAQEVYHKLKWQPPEDEYGSPLPCPPIISKEALMDEDILDELDTHALETPSSYLTHRIALLVEFLIRPAETDVEKARVLTRWLARCLDDDYIRDLPRSTWSHAESTAMYLWKLRRREIDYDELFHVLCKHAGLKCFAVSGCVRNTIKYEVGDDFREQKKTWTVVLLDGQWRVMDVRWICEAAYGVLKNNWRLIEDENGKVSQRRAMRENRGSFKTHVRFRDYYFLTEPEMFIYDHFPDDEKFQLLARPMSYEEARDAASLRSDFFRHDLYLRSHPKNRVHCPDGTVTFVLGMKKKKSMAFVYKLYRSKGSREVTASSRNTLDRYVFLERDMEEGDIRATIRCPAEGQYLFELHGSETNETHHALLVTYIIECTGISASCRPLPPNMRQEWGPGEDTKDMGMTAVTHKKGEVEAEDGDAEIKFTLQKDLEFRHDLIRGEKDEPVSSRHIMHSIENGKMAINLRLPEPGEYSLNVLAKERHKKTRFAPACSYLVSCQDEPIQTKPFPDIEEGNHLGPNEDFRKLGFSEDDPWPSYISNLVTGEFRMHIKRPPGVYVFATLMFEEGLKKEAYDNYVMCDTQDDTVTITSIFPKHGSYKLTVFARPPNISSTEGIPIYVKIIDVVLPTLTGMPSPIQTPSPEWCLGYRLKAPRTFYLLAHEVHKVSLAMPEARIISVKDHSECKLKQTDGQFWEGYVRTGTPGSVVEILAIGRTGDVPFRVFTYEVVSKEDSLQIEMKQEQLFQKALDELRALEDEKQMRLTQRLMQAIKQRDRTKVHKWVTRMREINAEKMAAEIANGEAVLRELEIEEKRMICRKELRRATRACEGLALEAALEKCRALRLEEEDGDLTSARDILTNMLGRPVPKHEVIEPEIAEPLNRSRETFQQTADQIDTGNRSFDAGNKSFDAGNRSFDAGNRSFDRGNRSFDTGNRSLNDTAPIHLVSKNKGLHIYVVQDDQLPVPDFSSVANDIHESQEEDKTVEEKEENEANEKNSELGFDQDDSTVEQSNTIEFASPHVLNTTRDACLQTDDSNSRPEPVQLKSSGGVHIYISQTEQVPHLDFNTVVNLDRSLGRDSGMQTLRDDSGLHFAPETSTPREPLDRATSTPKKGNSFIQSAPTRISVPSMYSSINNGDDDENSPREGDAEQSFRAAEDALNELELEENMNKVKSMVRDNMRSASRLTETETLQEAINDFKRMKLQEEGGDLSFAEDQFEIMSCAKEAYKRHRSWRSRTMDVFKHYWKVMKDKSAHVDETLNEDIDHEIQRLRIINTMCRKMAKAAKSIGRNWEALIESEQSFNEILSEQPEVNKSLGEDLGNTTLLQHEMIGVETEMKTAFDDLAGSLDQMCASMIGKAEISARELEAARMDMERETLLIARSDRERARSRSPGRHTRATSASPSRAGSTRSRAKELAIKTSFYALRTNILEEISKGNEQVEEEIRQKLAELQRHMAEFHGGNNSSRNDSLNEIFTSWSAKLQ</sequence>
<proteinExistence type="predicted"/>